<dbReference type="InterPro" id="IPR007492">
    <property type="entry name" value="LytTR_DNA-bd_dom"/>
</dbReference>
<organism evidence="4 5">
    <name type="scientific">Tenacibaculum singaporense</name>
    <dbReference type="NCBI Taxonomy" id="2358479"/>
    <lineage>
        <taxon>Bacteria</taxon>
        <taxon>Pseudomonadati</taxon>
        <taxon>Bacteroidota</taxon>
        <taxon>Flavobacteriia</taxon>
        <taxon>Flavobacteriales</taxon>
        <taxon>Flavobacteriaceae</taxon>
        <taxon>Tenacibaculum</taxon>
    </lineage>
</organism>
<dbReference type="PROSITE" id="PS50930">
    <property type="entry name" value="HTH_LYTTR"/>
    <property type="match status" value="1"/>
</dbReference>
<dbReference type="PANTHER" id="PTHR37299">
    <property type="entry name" value="TRANSCRIPTIONAL REGULATOR-RELATED"/>
    <property type="match status" value="1"/>
</dbReference>
<feature type="modified residue" description="4-aspartylphosphate" evidence="1">
    <location>
        <position position="55"/>
    </location>
</feature>
<keyword evidence="5" id="KW-1185">Reference proteome</keyword>
<dbReference type="InterPro" id="IPR001789">
    <property type="entry name" value="Sig_transdc_resp-reg_receiver"/>
</dbReference>
<dbReference type="Gene3D" id="3.40.50.2300">
    <property type="match status" value="1"/>
</dbReference>
<dbReference type="InterPro" id="IPR046947">
    <property type="entry name" value="LytR-like"/>
</dbReference>
<accession>A0A3Q8RR05</accession>
<dbReference type="SMART" id="SM00448">
    <property type="entry name" value="REC"/>
    <property type="match status" value="1"/>
</dbReference>
<dbReference type="PROSITE" id="PS50110">
    <property type="entry name" value="RESPONSE_REGULATORY"/>
    <property type="match status" value="1"/>
</dbReference>
<proteinExistence type="predicted"/>
<dbReference type="Pfam" id="PF04397">
    <property type="entry name" value="LytTR"/>
    <property type="match status" value="1"/>
</dbReference>
<gene>
    <name evidence="4" type="ORF">D6T69_10180</name>
</gene>
<sequence length="235" mass="26963">MAIRCLLIDDEPPAIELLKKHISTLPDVEIVGTCYSTIEASSILANQKVDLIFLDIQMPVLTGLEFLKTKKDLPKVILTTAYREYAVESYEYDVIDYLLKPISFTRFFKAIEKYYQKSDSIAHTPLSIEHNNTAYIHVNINKKIHKVLLANILYIESLKDYVKIHTKEKTLIVKSNIGSIEQQLPTSQFVRVHRSYIVAIDKITAYTNLDIEIGAIEIPIGQTYKEKVKMLYNIP</sequence>
<protein>
    <submittedName>
        <fullName evidence="4">DNA-binding response regulator</fullName>
    </submittedName>
</protein>
<dbReference type="InterPro" id="IPR011006">
    <property type="entry name" value="CheY-like_superfamily"/>
</dbReference>
<evidence type="ECO:0000259" key="2">
    <source>
        <dbReference type="PROSITE" id="PS50110"/>
    </source>
</evidence>
<dbReference type="GO" id="GO:0000156">
    <property type="term" value="F:phosphorelay response regulator activity"/>
    <property type="evidence" value="ECO:0007669"/>
    <property type="project" value="InterPro"/>
</dbReference>
<evidence type="ECO:0000259" key="3">
    <source>
        <dbReference type="PROSITE" id="PS50930"/>
    </source>
</evidence>
<dbReference type="SMART" id="SM00850">
    <property type="entry name" value="LytTR"/>
    <property type="match status" value="1"/>
</dbReference>
<dbReference type="Proteomes" id="UP000274593">
    <property type="component" value="Chromosome"/>
</dbReference>
<dbReference type="GO" id="GO:0003677">
    <property type="term" value="F:DNA binding"/>
    <property type="evidence" value="ECO:0007669"/>
    <property type="project" value="UniProtKB-KW"/>
</dbReference>
<dbReference type="RefSeq" id="WP_125067629.1">
    <property type="nucleotide sequence ID" value="NZ_CP032548.1"/>
</dbReference>
<evidence type="ECO:0000313" key="5">
    <source>
        <dbReference type="Proteomes" id="UP000274593"/>
    </source>
</evidence>
<name>A0A3Q8RR05_9FLAO</name>
<dbReference type="SUPFAM" id="SSF52172">
    <property type="entry name" value="CheY-like"/>
    <property type="match status" value="1"/>
</dbReference>
<dbReference type="EMBL" id="CP032548">
    <property type="protein sequence ID" value="AZJ35869.1"/>
    <property type="molecule type" value="Genomic_DNA"/>
</dbReference>
<dbReference type="AlphaFoldDB" id="A0A3Q8RR05"/>
<feature type="domain" description="Response regulatory" evidence="2">
    <location>
        <begin position="4"/>
        <end position="115"/>
    </location>
</feature>
<feature type="domain" description="HTH LytTR-type" evidence="3">
    <location>
        <begin position="136"/>
        <end position="203"/>
    </location>
</feature>
<keyword evidence="1" id="KW-0597">Phosphoprotein</keyword>
<evidence type="ECO:0000313" key="4">
    <source>
        <dbReference type="EMBL" id="AZJ35869.1"/>
    </source>
</evidence>
<keyword evidence="4" id="KW-0238">DNA-binding</keyword>
<dbReference type="KEGG" id="tsig:D6T69_10180"/>
<reference evidence="4 5" key="1">
    <citation type="submission" date="2018-09" db="EMBL/GenBank/DDBJ databases">
        <title>Insights into the microbiota of Asian seabass (Lates calcarifer) with tenacibaculosis symptoms and description of sp. nov. Tenacibaculum singaporense.</title>
        <authorList>
            <person name="Miyake S."/>
            <person name="Soh M."/>
            <person name="Azman M.N."/>
            <person name="Ngoh S.Y."/>
            <person name="Orban L."/>
        </authorList>
    </citation>
    <scope>NUCLEOTIDE SEQUENCE [LARGE SCALE GENOMIC DNA]</scope>
    <source>
        <strain evidence="4 5">DSM 106434</strain>
    </source>
</reference>
<evidence type="ECO:0000256" key="1">
    <source>
        <dbReference type="PROSITE-ProRule" id="PRU00169"/>
    </source>
</evidence>
<dbReference type="Pfam" id="PF00072">
    <property type="entry name" value="Response_reg"/>
    <property type="match status" value="1"/>
</dbReference>
<dbReference type="PANTHER" id="PTHR37299:SF1">
    <property type="entry name" value="STAGE 0 SPORULATION PROTEIN A HOMOLOG"/>
    <property type="match status" value="1"/>
</dbReference>
<dbReference type="Gene3D" id="2.40.50.1020">
    <property type="entry name" value="LytTr DNA-binding domain"/>
    <property type="match status" value="1"/>
</dbReference>